<proteinExistence type="inferred from homology"/>
<dbReference type="Gene3D" id="3.20.20.10">
    <property type="entry name" value="Alanine racemase"/>
    <property type="match status" value="1"/>
</dbReference>
<dbReference type="SUPFAM" id="SSF51419">
    <property type="entry name" value="PLP-binding barrel"/>
    <property type="match status" value="1"/>
</dbReference>
<dbReference type="EMBL" id="SUMC01000029">
    <property type="protein sequence ID" value="TKA08640.1"/>
    <property type="molecule type" value="Genomic_DNA"/>
</dbReference>
<dbReference type="Pfam" id="PF14031">
    <property type="entry name" value="D-ser_dehydrat"/>
    <property type="match status" value="1"/>
</dbReference>
<evidence type="ECO:0000313" key="4">
    <source>
        <dbReference type="EMBL" id="TKA08640.1"/>
    </source>
</evidence>
<accession>A0A4U0SGA9</accession>
<evidence type="ECO:0000259" key="3">
    <source>
        <dbReference type="SMART" id="SM01119"/>
    </source>
</evidence>
<comment type="caution">
    <text evidence="4">The sequence shown here is derived from an EMBL/GenBank/DDBJ whole genome shotgun (WGS) entry which is preliminary data.</text>
</comment>
<dbReference type="GO" id="GO:0016829">
    <property type="term" value="F:lyase activity"/>
    <property type="evidence" value="ECO:0007669"/>
    <property type="project" value="UniProtKB-KW"/>
</dbReference>
<protein>
    <submittedName>
        <fullName evidence="4">Amino acid deaminase</fullName>
    </submittedName>
</protein>
<dbReference type="AlphaFoldDB" id="A0A4U0SGA9"/>
<dbReference type="PANTHER" id="PTHR28004">
    <property type="entry name" value="ZGC:162816-RELATED"/>
    <property type="match status" value="1"/>
</dbReference>
<evidence type="ECO:0000313" key="5">
    <source>
        <dbReference type="Proteomes" id="UP000305778"/>
    </source>
</evidence>
<feature type="domain" description="D-serine dehydratase-like" evidence="3">
    <location>
        <begin position="313"/>
        <end position="396"/>
    </location>
</feature>
<dbReference type="Proteomes" id="UP000305778">
    <property type="component" value="Unassembled WGS sequence"/>
</dbReference>
<dbReference type="InterPro" id="IPR051466">
    <property type="entry name" value="D-amino_acid_metab_enzyme"/>
</dbReference>
<evidence type="ECO:0000256" key="1">
    <source>
        <dbReference type="ARBA" id="ARBA00005323"/>
    </source>
</evidence>
<keyword evidence="2" id="KW-0456">Lyase</keyword>
<dbReference type="InterPro" id="IPR026956">
    <property type="entry name" value="D-ser_dehydrat-like_dom"/>
</dbReference>
<organism evidence="4 5">
    <name type="scientific">Actinacidiphila oryziradicis</name>
    <dbReference type="NCBI Taxonomy" id="2571141"/>
    <lineage>
        <taxon>Bacteria</taxon>
        <taxon>Bacillati</taxon>
        <taxon>Actinomycetota</taxon>
        <taxon>Actinomycetes</taxon>
        <taxon>Kitasatosporales</taxon>
        <taxon>Streptomycetaceae</taxon>
        <taxon>Actinacidiphila</taxon>
    </lineage>
</organism>
<dbReference type="PANTHER" id="PTHR28004:SF8">
    <property type="entry name" value="D-SERINE DEAMINASE"/>
    <property type="match status" value="1"/>
</dbReference>
<dbReference type="RefSeq" id="WP_136726594.1">
    <property type="nucleotide sequence ID" value="NZ_SUMC01000029.1"/>
</dbReference>
<dbReference type="Pfam" id="PF01168">
    <property type="entry name" value="Ala_racemase_N"/>
    <property type="match status" value="1"/>
</dbReference>
<sequence>MEQTIDARRVAALADERLDWRFKAVPAAAHGLTAAEFLAGNPHLDELGTPLLTLDAAALDHNLRTMAAWCAAAGVGLAPHGKTTMAPALWQRQLEAGAEAITLANLSQVRVARAFGVRRIHVANALLDPAGLRWIAGELDADPGLSLTSWADSVRTVELMSAALATAPGSRPLDVCVELGSPGGRTGARTPDEALATARAVHAAPRLRLAGVSGYEGALAHDTAPESIAAVERYLRVLVVLHDRLREEGLLTGEAVLTAGGSAYFDTVVRVLAPAATGGTRVLLRSGAYLVHDDGFYRSVSPLAGAATPFRSAMHGWARVVSRPEPALALLDCGKRDFPYDEGLPQPQSVPGRITALNDQHAFLRDADAAVGDVVRLGLSHPCTAFDKWTLIPVLDDADADRPNVVDLVRTFF</sequence>
<dbReference type="InterPro" id="IPR042208">
    <property type="entry name" value="D-ser_dehydrat-like_sf"/>
</dbReference>
<dbReference type="OrthoDB" id="9811417at2"/>
<gene>
    <name evidence="4" type="ORF">FCI23_27310</name>
</gene>
<dbReference type="InterPro" id="IPR001608">
    <property type="entry name" value="Ala_racemase_N"/>
</dbReference>
<comment type="similarity">
    <text evidence="1">Belongs to the DSD1 family.</text>
</comment>
<evidence type="ECO:0000256" key="2">
    <source>
        <dbReference type="ARBA" id="ARBA00023239"/>
    </source>
</evidence>
<keyword evidence="5" id="KW-1185">Reference proteome</keyword>
<dbReference type="SMART" id="SM01119">
    <property type="entry name" value="D-ser_dehydrat"/>
    <property type="match status" value="1"/>
</dbReference>
<dbReference type="Gene3D" id="2.40.37.20">
    <property type="entry name" value="D-serine dehydratase-like domain"/>
    <property type="match status" value="1"/>
</dbReference>
<dbReference type="InterPro" id="IPR029066">
    <property type="entry name" value="PLP-binding_barrel"/>
</dbReference>
<reference evidence="4 5" key="1">
    <citation type="submission" date="2019-04" db="EMBL/GenBank/DDBJ databases">
        <title>Streptomyces oryziradicis sp. nov., a novel actinomycete isolated from rhizosphere soil of rice (Oryza sativa L.).</title>
        <authorList>
            <person name="Li C."/>
        </authorList>
    </citation>
    <scope>NUCLEOTIDE SEQUENCE [LARGE SCALE GENOMIC DNA]</scope>
    <source>
        <strain evidence="4 5">NEAU-C40</strain>
    </source>
</reference>
<name>A0A4U0SGA9_9ACTN</name>